<evidence type="ECO:0000256" key="1">
    <source>
        <dbReference type="SAM" id="MobiDB-lite"/>
    </source>
</evidence>
<proteinExistence type="predicted"/>
<dbReference type="Proteomes" id="UP001500893">
    <property type="component" value="Unassembled WGS sequence"/>
</dbReference>
<feature type="compositionally biased region" description="Basic and acidic residues" evidence="1">
    <location>
        <begin position="83"/>
        <end position="92"/>
    </location>
</feature>
<evidence type="ECO:0000313" key="3">
    <source>
        <dbReference type="Proteomes" id="UP001500893"/>
    </source>
</evidence>
<gene>
    <name evidence="2" type="ORF">GCM10010521_00470</name>
</gene>
<name>A0ABP6MJD8_9ACTN</name>
<comment type="caution">
    <text evidence="2">The sequence shown here is derived from an EMBL/GenBank/DDBJ whole genome shotgun (WGS) entry which is preliminary data.</text>
</comment>
<feature type="region of interest" description="Disordered" evidence="1">
    <location>
        <begin position="42"/>
        <end position="92"/>
    </location>
</feature>
<organism evidence="2 3">
    <name type="scientific">Streptomyces rameus</name>
    <dbReference type="NCBI Taxonomy" id="68261"/>
    <lineage>
        <taxon>Bacteria</taxon>
        <taxon>Bacillati</taxon>
        <taxon>Actinomycetota</taxon>
        <taxon>Actinomycetes</taxon>
        <taxon>Kitasatosporales</taxon>
        <taxon>Streptomycetaceae</taxon>
        <taxon>Streptomyces</taxon>
    </lineage>
</organism>
<evidence type="ECO:0008006" key="4">
    <source>
        <dbReference type="Google" id="ProtNLM"/>
    </source>
</evidence>
<sequence>MVAAEVADLPLDAGQVTNRHRKLGQKVTPVLEQLAADGCQTKAPSGGECAGKSPVGRAGQGVKRSQLTGAYGIPMVTEPAPADIRDHRPTQP</sequence>
<reference evidence="3" key="1">
    <citation type="journal article" date="2019" name="Int. J. Syst. Evol. Microbiol.">
        <title>The Global Catalogue of Microorganisms (GCM) 10K type strain sequencing project: providing services to taxonomists for standard genome sequencing and annotation.</title>
        <authorList>
            <consortium name="The Broad Institute Genomics Platform"/>
            <consortium name="The Broad Institute Genome Sequencing Center for Infectious Disease"/>
            <person name="Wu L."/>
            <person name="Ma J."/>
        </authorList>
    </citation>
    <scope>NUCLEOTIDE SEQUENCE [LARGE SCALE GENOMIC DNA]</scope>
    <source>
        <strain evidence="3">JCM 11574</strain>
    </source>
</reference>
<keyword evidence="3" id="KW-1185">Reference proteome</keyword>
<protein>
    <recommendedName>
        <fullName evidence="4">Transposase</fullName>
    </recommendedName>
</protein>
<evidence type="ECO:0000313" key="2">
    <source>
        <dbReference type="EMBL" id="GAA3116593.1"/>
    </source>
</evidence>
<dbReference type="EMBL" id="BAAAVM010000001">
    <property type="protein sequence ID" value="GAA3116593.1"/>
    <property type="molecule type" value="Genomic_DNA"/>
</dbReference>
<accession>A0ABP6MJD8</accession>